<evidence type="ECO:0000313" key="3">
    <source>
        <dbReference type="EMBL" id="HJC49073.1"/>
    </source>
</evidence>
<dbReference type="EMBL" id="DWWD01000005">
    <property type="protein sequence ID" value="HJC49073.1"/>
    <property type="molecule type" value="Genomic_DNA"/>
</dbReference>
<accession>A0A9D2PG87</accession>
<name>A0A9D2PG87_9FIRM</name>
<evidence type="ECO:0000256" key="1">
    <source>
        <dbReference type="ARBA" id="ARBA00023172"/>
    </source>
</evidence>
<gene>
    <name evidence="3" type="ORF">H9754_00590</name>
</gene>
<dbReference type="Pfam" id="PF00589">
    <property type="entry name" value="Phage_integrase"/>
    <property type="match status" value="1"/>
</dbReference>
<dbReference type="InterPro" id="IPR011010">
    <property type="entry name" value="DNA_brk_join_enz"/>
</dbReference>
<dbReference type="GO" id="GO:0003677">
    <property type="term" value="F:DNA binding"/>
    <property type="evidence" value="ECO:0007669"/>
    <property type="project" value="InterPro"/>
</dbReference>
<dbReference type="GO" id="GO:0015074">
    <property type="term" value="P:DNA integration"/>
    <property type="evidence" value="ECO:0007669"/>
    <property type="project" value="InterPro"/>
</dbReference>
<dbReference type="PROSITE" id="PS51898">
    <property type="entry name" value="TYR_RECOMBINASE"/>
    <property type="match status" value="1"/>
</dbReference>
<dbReference type="GO" id="GO:0006310">
    <property type="term" value="P:DNA recombination"/>
    <property type="evidence" value="ECO:0007669"/>
    <property type="project" value="UniProtKB-KW"/>
</dbReference>
<reference evidence="3" key="1">
    <citation type="journal article" date="2021" name="PeerJ">
        <title>Extensive microbial diversity within the chicken gut microbiome revealed by metagenomics and culture.</title>
        <authorList>
            <person name="Gilroy R."/>
            <person name="Ravi A."/>
            <person name="Getino M."/>
            <person name="Pursley I."/>
            <person name="Horton D.L."/>
            <person name="Alikhan N.F."/>
            <person name="Baker D."/>
            <person name="Gharbi K."/>
            <person name="Hall N."/>
            <person name="Watson M."/>
            <person name="Adriaenssens E.M."/>
            <person name="Foster-Nyarko E."/>
            <person name="Jarju S."/>
            <person name="Secka A."/>
            <person name="Antonio M."/>
            <person name="Oren A."/>
            <person name="Chaudhuri R.R."/>
            <person name="La Ragione R."/>
            <person name="Hildebrand F."/>
            <person name="Pallen M.J."/>
        </authorList>
    </citation>
    <scope>NUCLEOTIDE SEQUENCE</scope>
    <source>
        <strain evidence="3">ChiSjej3B21-8574</strain>
    </source>
</reference>
<keyword evidence="1" id="KW-0233">DNA recombination</keyword>
<feature type="domain" description="Tyr recombinase" evidence="2">
    <location>
        <begin position="191"/>
        <end position="363"/>
    </location>
</feature>
<organism evidence="3 4">
    <name type="scientific">Candidatus Anaerostipes avistercoris</name>
    <dbReference type="NCBI Taxonomy" id="2838462"/>
    <lineage>
        <taxon>Bacteria</taxon>
        <taxon>Bacillati</taxon>
        <taxon>Bacillota</taxon>
        <taxon>Clostridia</taxon>
        <taxon>Lachnospirales</taxon>
        <taxon>Lachnospiraceae</taxon>
        <taxon>Anaerostipes</taxon>
    </lineage>
</organism>
<dbReference type="InterPro" id="IPR002104">
    <property type="entry name" value="Integrase_catalytic"/>
</dbReference>
<evidence type="ECO:0000259" key="2">
    <source>
        <dbReference type="PROSITE" id="PS51898"/>
    </source>
</evidence>
<dbReference type="Proteomes" id="UP000823904">
    <property type="component" value="Unassembled WGS sequence"/>
</dbReference>
<proteinExistence type="predicted"/>
<dbReference type="AlphaFoldDB" id="A0A9D2PG87"/>
<reference evidence="3" key="2">
    <citation type="submission" date="2021-04" db="EMBL/GenBank/DDBJ databases">
        <authorList>
            <person name="Gilroy R."/>
        </authorList>
    </citation>
    <scope>NUCLEOTIDE SEQUENCE</scope>
    <source>
        <strain evidence="3">ChiSjej3B21-8574</strain>
    </source>
</reference>
<dbReference type="Gene3D" id="1.10.443.10">
    <property type="entry name" value="Intergrase catalytic core"/>
    <property type="match status" value="1"/>
</dbReference>
<sequence length="381" mass="44429">MPTAKRLPSGSWRCQVYSHSIIKTDKNGNIVYDKDGKPKKKRIYESFTSDDTSRRGKIEAEAMANDFILNRKGKAQKRLSEGNMTLLEAIEKYIDQHRTTLSPTTIKDYETIKKNGFQDIMLLKLKDFDTDILQDAVNRESKRLSRKRTRNPKPIATKRLRNEYGLIRPVIKKYRKDIDFEEISLPKVPPRIPDLLPAETIFRIIRGTDLELAVSLAMWLSFTSSEIRGLTKSKSVNGDYITIREVLVDGPNGPVRKAIGKNDYRNRRHRIPPYIKQLIENIDGDILVPFKSWELSHKWTQLLKKNGLPHMTFHDLRHVNASVMALLRIPDKYAQERGGWKSDKIMKKVYQQTFSDERERVDDVIDQYFEDKIQHECNTKK</sequence>
<comment type="caution">
    <text evidence="3">The sequence shown here is derived from an EMBL/GenBank/DDBJ whole genome shotgun (WGS) entry which is preliminary data.</text>
</comment>
<dbReference type="SUPFAM" id="SSF56349">
    <property type="entry name" value="DNA breaking-rejoining enzymes"/>
    <property type="match status" value="1"/>
</dbReference>
<evidence type="ECO:0000313" key="4">
    <source>
        <dbReference type="Proteomes" id="UP000823904"/>
    </source>
</evidence>
<dbReference type="InterPro" id="IPR013762">
    <property type="entry name" value="Integrase-like_cat_sf"/>
</dbReference>
<protein>
    <submittedName>
        <fullName evidence="3">Integrase</fullName>
    </submittedName>
</protein>